<keyword evidence="6 7" id="KW-0413">Isomerase</keyword>
<feature type="site" description="Interaction with DNA" evidence="7">
    <location>
        <position position="81"/>
    </location>
</feature>
<dbReference type="Pfam" id="PF00521">
    <property type="entry name" value="DNA_topoisoIV"/>
    <property type="match status" value="1"/>
</dbReference>
<evidence type="ECO:0000256" key="2">
    <source>
        <dbReference type="ARBA" id="ARBA00022475"/>
    </source>
</evidence>
<dbReference type="GO" id="GO:0005737">
    <property type="term" value="C:cytoplasm"/>
    <property type="evidence" value="ECO:0007669"/>
    <property type="project" value="TreeGrafter"/>
</dbReference>
<dbReference type="AlphaFoldDB" id="A0AAW3MZG0"/>
<keyword evidence="4 7" id="KW-0238">DNA-binding</keyword>
<evidence type="ECO:0000259" key="10">
    <source>
        <dbReference type="PROSITE" id="PS52040"/>
    </source>
</evidence>
<feature type="site" description="Interaction with DNA" evidence="7">
    <location>
        <position position="45"/>
    </location>
</feature>
<dbReference type="InterPro" id="IPR013757">
    <property type="entry name" value="Topo_IIA_A_a_sf"/>
</dbReference>
<gene>
    <name evidence="7" type="primary">parC</name>
    <name evidence="11" type="ORF">WJ96_06410</name>
</gene>
<name>A0AAW3MZG0_9BURK</name>
<proteinExistence type="inferred from homology"/>
<comment type="caution">
    <text evidence="11">The sequence shown here is derived from an EMBL/GenBank/DDBJ whole genome shotgun (WGS) entry which is preliminary data.</text>
</comment>
<dbReference type="PANTHER" id="PTHR43493">
    <property type="entry name" value="DNA GYRASE/TOPOISOMERASE SUBUNIT A"/>
    <property type="match status" value="1"/>
</dbReference>
<keyword evidence="5 7" id="KW-0472">Membrane</keyword>
<dbReference type="RefSeq" id="WP_059954282.1">
    <property type="nucleotide sequence ID" value="NZ_LPBJ01000047.1"/>
</dbReference>
<keyword evidence="12" id="KW-1185">Reference proteome</keyword>
<evidence type="ECO:0000256" key="7">
    <source>
        <dbReference type="HAMAP-Rule" id="MF_00936"/>
    </source>
</evidence>
<dbReference type="Gene3D" id="3.90.199.10">
    <property type="entry name" value="Topoisomerase II, domain 5"/>
    <property type="match status" value="1"/>
</dbReference>
<dbReference type="GO" id="GO:0006265">
    <property type="term" value="P:DNA topological change"/>
    <property type="evidence" value="ECO:0007669"/>
    <property type="project" value="UniProtKB-UniRule"/>
</dbReference>
<keyword evidence="2 7" id="KW-1003">Cell membrane</keyword>
<dbReference type="InterPro" id="IPR006691">
    <property type="entry name" value="GyrA/parC_rep"/>
</dbReference>
<dbReference type="GO" id="GO:0009330">
    <property type="term" value="C:DNA topoisomerase type II (double strand cut, ATP-hydrolyzing) complex"/>
    <property type="evidence" value="ECO:0007669"/>
    <property type="project" value="TreeGrafter"/>
</dbReference>
<organism evidence="11 12">
    <name type="scientific">Burkholderia ubonensis</name>
    <dbReference type="NCBI Taxonomy" id="101571"/>
    <lineage>
        <taxon>Bacteria</taxon>
        <taxon>Pseudomonadati</taxon>
        <taxon>Pseudomonadota</taxon>
        <taxon>Betaproteobacteria</taxon>
        <taxon>Burkholderiales</taxon>
        <taxon>Burkholderiaceae</taxon>
        <taxon>Burkholderia</taxon>
        <taxon>Burkholderia cepacia complex</taxon>
    </lineage>
</organism>
<evidence type="ECO:0000313" key="11">
    <source>
        <dbReference type="EMBL" id="KVP98202.1"/>
    </source>
</evidence>
<dbReference type="FunFam" id="1.10.268.10:FF:000001">
    <property type="entry name" value="DNA gyrase subunit A"/>
    <property type="match status" value="1"/>
</dbReference>
<dbReference type="SUPFAM" id="SSF56719">
    <property type="entry name" value="Type II DNA topoisomerase"/>
    <property type="match status" value="1"/>
</dbReference>
<evidence type="ECO:0000256" key="3">
    <source>
        <dbReference type="ARBA" id="ARBA00023029"/>
    </source>
</evidence>
<dbReference type="SUPFAM" id="SSF101904">
    <property type="entry name" value="GyrA/ParC C-terminal domain-like"/>
    <property type="match status" value="1"/>
</dbReference>
<dbReference type="Pfam" id="PF03989">
    <property type="entry name" value="DNA_gyraseA_C"/>
    <property type="match status" value="2"/>
</dbReference>
<dbReference type="Gene3D" id="1.10.268.10">
    <property type="entry name" value="Topoisomerase, domain 3"/>
    <property type="match status" value="1"/>
</dbReference>
<feature type="site" description="Interaction with DNA" evidence="7">
    <location>
        <position position="83"/>
    </location>
</feature>
<comment type="similarity">
    <text evidence="7">Belongs to the type II topoisomerase GyrA/ParC subunit family. ParC type 1 subfamily.</text>
</comment>
<dbReference type="EC" id="5.6.2.2" evidence="7"/>
<dbReference type="GO" id="GO:0003918">
    <property type="term" value="F:DNA topoisomerase type II (double strand cut, ATP-hydrolyzing) activity"/>
    <property type="evidence" value="ECO:0007669"/>
    <property type="project" value="UniProtKB-UniRule"/>
</dbReference>
<dbReference type="InterPro" id="IPR035516">
    <property type="entry name" value="Gyrase/topoIV_suA_C"/>
</dbReference>
<protein>
    <recommendedName>
        <fullName evidence="7">DNA topoisomerase 4 subunit A</fullName>
        <ecNumber evidence="7">5.6.2.2</ecNumber>
    </recommendedName>
    <alternativeName>
        <fullName evidence="7">Topoisomerase IV subunit A</fullName>
    </alternativeName>
</protein>
<dbReference type="GO" id="GO:0007059">
    <property type="term" value="P:chromosome segregation"/>
    <property type="evidence" value="ECO:0007669"/>
    <property type="project" value="UniProtKB-UniRule"/>
</dbReference>
<dbReference type="NCBIfam" id="NF004044">
    <property type="entry name" value="PRK05561.1"/>
    <property type="match status" value="1"/>
</dbReference>
<dbReference type="InterPro" id="IPR005742">
    <property type="entry name" value="TopoIV_A_Gneg"/>
</dbReference>
<feature type="active site" description="O-(5'-phospho-DNA)-tyrosine intermediate" evidence="7 8">
    <location>
        <position position="125"/>
    </location>
</feature>
<accession>A0AAW3MZG0</accession>
<dbReference type="EMBL" id="LPBJ01000047">
    <property type="protein sequence ID" value="KVP98202.1"/>
    <property type="molecule type" value="Genomic_DNA"/>
</dbReference>
<dbReference type="NCBIfam" id="TIGR01062">
    <property type="entry name" value="parC_Gneg"/>
    <property type="match status" value="1"/>
</dbReference>
<evidence type="ECO:0000256" key="1">
    <source>
        <dbReference type="ARBA" id="ARBA00000185"/>
    </source>
</evidence>
<evidence type="ECO:0000256" key="4">
    <source>
        <dbReference type="ARBA" id="ARBA00023125"/>
    </source>
</evidence>
<comment type="subunit">
    <text evidence="7">Heterotetramer composed of ParC and ParE.</text>
</comment>
<reference evidence="11 12" key="1">
    <citation type="submission" date="2015-11" db="EMBL/GenBank/DDBJ databases">
        <title>Expanding the genomic diversity of Burkholderia species for the development of highly accurate diagnostics.</title>
        <authorList>
            <person name="Sahl J."/>
            <person name="Keim P."/>
            <person name="Wagner D."/>
        </authorList>
    </citation>
    <scope>NUCLEOTIDE SEQUENCE [LARGE SCALE GENOMIC DNA]</scope>
    <source>
        <strain evidence="11 12">MSMB1808WGS</strain>
    </source>
</reference>
<feature type="region of interest" description="Disordered" evidence="9">
    <location>
        <begin position="774"/>
        <end position="814"/>
    </location>
</feature>
<comment type="catalytic activity">
    <reaction evidence="1 7 8">
        <text>ATP-dependent breakage, passage and rejoining of double-stranded DNA.</text>
        <dbReference type="EC" id="5.6.2.2"/>
    </reaction>
</comment>
<dbReference type="PANTHER" id="PTHR43493:SF1">
    <property type="entry name" value="DNA TOPOISOMERASE 4 SUBUNIT A"/>
    <property type="match status" value="1"/>
</dbReference>
<dbReference type="InterPro" id="IPR013760">
    <property type="entry name" value="Topo_IIA-like_dom_sf"/>
</dbReference>
<dbReference type="HAMAP" id="MF_00936">
    <property type="entry name" value="ParC_type1"/>
    <property type="match status" value="1"/>
</dbReference>
<evidence type="ECO:0000256" key="8">
    <source>
        <dbReference type="PROSITE-ProRule" id="PRU01384"/>
    </source>
</evidence>
<feature type="domain" description="Topo IIA-type catalytic" evidence="10">
    <location>
        <begin position="37"/>
        <end position="525"/>
    </location>
</feature>
<dbReference type="PROSITE" id="PS52040">
    <property type="entry name" value="TOPO_IIA"/>
    <property type="match status" value="1"/>
</dbReference>
<dbReference type="GO" id="GO:0003677">
    <property type="term" value="F:DNA binding"/>
    <property type="evidence" value="ECO:0007669"/>
    <property type="project" value="UniProtKB-UniRule"/>
</dbReference>
<evidence type="ECO:0000256" key="9">
    <source>
        <dbReference type="SAM" id="MobiDB-lite"/>
    </source>
</evidence>
<dbReference type="Gene3D" id="3.30.1360.40">
    <property type="match status" value="1"/>
</dbReference>
<dbReference type="InterPro" id="IPR002205">
    <property type="entry name" value="Topo_IIA_dom_A"/>
</dbReference>
<dbReference type="InterPro" id="IPR013758">
    <property type="entry name" value="Topo_IIA_A/C_ab"/>
</dbReference>
<evidence type="ECO:0000256" key="6">
    <source>
        <dbReference type="ARBA" id="ARBA00023235"/>
    </source>
</evidence>
<feature type="site" description="Transition state stabilizer" evidence="7">
    <location>
        <position position="124"/>
    </location>
</feature>
<dbReference type="GO" id="GO:0005524">
    <property type="term" value="F:ATP binding"/>
    <property type="evidence" value="ECO:0007669"/>
    <property type="project" value="InterPro"/>
</dbReference>
<dbReference type="GO" id="GO:0005694">
    <property type="term" value="C:chromosome"/>
    <property type="evidence" value="ECO:0007669"/>
    <property type="project" value="InterPro"/>
</dbReference>
<comment type="function">
    <text evidence="7">Topoisomerase IV is essential for chromosome segregation. It relaxes supercoiled DNA. Performs the decatenation events required during the replication of a circular DNA molecule.</text>
</comment>
<dbReference type="Proteomes" id="UP000056453">
    <property type="component" value="Unassembled WGS sequence"/>
</dbReference>
<keyword evidence="3 7" id="KW-0799">Topoisomerase</keyword>
<comment type="subcellular location">
    <subcellularLocation>
        <location evidence="7">Cell membrane</location>
        <topology evidence="7">Peripheral membrane protein</topology>
    </subcellularLocation>
</comment>
<dbReference type="GO" id="GO:0019897">
    <property type="term" value="C:extrinsic component of plasma membrane"/>
    <property type="evidence" value="ECO:0007669"/>
    <property type="project" value="UniProtKB-UniRule"/>
</dbReference>
<evidence type="ECO:0000256" key="5">
    <source>
        <dbReference type="ARBA" id="ARBA00023136"/>
    </source>
</evidence>
<dbReference type="SMART" id="SM00434">
    <property type="entry name" value="TOP4c"/>
    <property type="match status" value="1"/>
</dbReference>
<sequence>MTELLEPTESQEAVDIGNYAENAYLAYAMSVVMGRALPMLQDGQKPVQRRILYAMHRMGLTDKSKPVKCARFVGDIIGKYHPHGDSSVYDAAVRMAQDFTLRYPIVDGQGNFGSRDGDSPAAMRYTEARLTPIAELLLGELDQGTVDFAPNYDGSLQEPTLLPARLPMLLLNGVSGIAVGMATEIPSHNLTEVSLACEYLIRHPEATLADILNVLPGPDFPGGAQVISSADEIAKAYTTGRGSMRVRARWVVEPLARGQWQIAVNELPPDTSTAKVMAEIETLTNPQIKAGKKSLTQDQANLKALVLSVVDKISDDSDGEHPVRLVIEPRSSRQSPEEVMQVLLAHTSLESNFAMNLVTIGQDGKPGQKGLLQVLQEWVAFRFETVTRRTKHRLGQVHARTHILEGRLTVFLHIDEVIRIIRESNEPKSALMSAFGLSERQAEDILEIRLRQLASLERIKIEGELEELKKEEAFLQGLLDDRQAMTKQILKEMGDDRKKYGDARRTLIESAERITTSSVVAASDDPVTLIVSKLGWLRARTGHKVDLSALTWKAGDEPLAIIETRSAQTVAFFDNTGRAYNVSASVFPTGRGDGSPLSSFVEIGANKLVHAFMLDTSTHYLLANSGGYGFLCPGAELVTSKKAGKAVMTLEDGETIFAPTTVTALNQGGEIVVGASSGKVLVFPLAELKQMAKGRGMQLMSLNGKDKLTAAAAYERPVAELVVTTTPSAKKKLTQVTLAGKELDAHRAKRARAGAALPDKAVAVGAQATLGDAVEQVVNEPVPAAPEQRQPESAAPPSDDAKNIPLDFGDADDI</sequence>
<dbReference type="InterPro" id="IPR050220">
    <property type="entry name" value="Type_II_DNA_Topoisomerases"/>
</dbReference>
<dbReference type="Gene3D" id="2.120.10.90">
    <property type="entry name" value="DNA gyrase/topoisomerase IV, subunit A, C-terminal"/>
    <property type="match status" value="1"/>
</dbReference>
<evidence type="ECO:0000313" key="12">
    <source>
        <dbReference type="Proteomes" id="UP000056453"/>
    </source>
</evidence>
<dbReference type="CDD" id="cd00187">
    <property type="entry name" value="TOP4c"/>
    <property type="match status" value="1"/>
</dbReference>